<sequence>MLKKSLVPQKQTEDDARDTARRAYTRNPDLSSGKIGKAIGRSKQTVDTYLTDLRAATQPAGHEY</sequence>
<accession>C0QJR5</accession>
<evidence type="ECO:0000256" key="1">
    <source>
        <dbReference type="SAM" id="MobiDB-lite"/>
    </source>
</evidence>
<protein>
    <submittedName>
        <fullName evidence="2">Uncharacterized protein</fullName>
    </submittedName>
</protein>
<dbReference type="Proteomes" id="UP000000442">
    <property type="component" value="Chromosome"/>
</dbReference>
<gene>
    <name evidence="2" type="ordered locus">HRM2_08050</name>
</gene>
<feature type="region of interest" description="Disordered" evidence="1">
    <location>
        <begin position="1"/>
        <end position="36"/>
    </location>
</feature>
<evidence type="ECO:0000313" key="3">
    <source>
        <dbReference type="Proteomes" id="UP000000442"/>
    </source>
</evidence>
<organism evidence="2 3">
    <name type="scientific">Desulforapulum autotrophicum (strain ATCC 43914 / DSM 3382 / VKM B-1955 / HRM2)</name>
    <name type="common">Desulfobacterium autotrophicum</name>
    <dbReference type="NCBI Taxonomy" id="177437"/>
    <lineage>
        <taxon>Bacteria</taxon>
        <taxon>Pseudomonadati</taxon>
        <taxon>Thermodesulfobacteriota</taxon>
        <taxon>Desulfobacteria</taxon>
        <taxon>Desulfobacterales</taxon>
        <taxon>Desulfobacteraceae</taxon>
        <taxon>Desulforapulum</taxon>
    </lineage>
</organism>
<dbReference type="EMBL" id="CP001087">
    <property type="protein sequence ID" value="ACN13918.1"/>
    <property type="molecule type" value="Genomic_DNA"/>
</dbReference>
<evidence type="ECO:0000313" key="2">
    <source>
        <dbReference type="EMBL" id="ACN13918.1"/>
    </source>
</evidence>
<name>C0QJR5_DESAH</name>
<dbReference type="AlphaFoldDB" id="C0QJR5"/>
<keyword evidence="3" id="KW-1185">Reference proteome</keyword>
<dbReference type="HOGENOM" id="CLU_2860335_0_0_7"/>
<feature type="compositionally biased region" description="Basic and acidic residues" evidence="1">
    <location>
        <begin position="11"/>
        <end position="21"/>
    </location>
</feature>
<dbReference type="KEGG" id="dat:HRM2_08050"/>
<proteinExistence type="predicted"/>
<reference evidence="2 3" key="1">
    <citation type="journal article" date="2009" name="Environ. Microbiol.">
        <title>Genome sequence of Desulfobacterium autotrophicum HRM2, a marine sulfate reducer oxidizing organic carbon completely to carbon dioxide.</title>
        <authorList>
            <person name="Strittmatter A.W."/>
            <person name="Liesegang H."/>
            <person name="Rabus R."/>
            <person name="Decker I."/>
            <person name="Amann J."/>
            <person name="Andres S."/>
            <person name="Henne A."/>
            <person name="Fricke W.F."/>
            <person name="Martinez-Arias R."/>
            <person name="Bartels D."/>
            <person name="Goesmann A."/>
            <person name="Krause L."/>
            <person name="Puehler A."/>
            <person name="Klenk H.P."/>
            <person name="Richter M."/>
            <person name="Schuler M."/>
            <person name="Gloeckner F.O."/>
            <person name="Meyerdierks A."/>
            <person name="Gottschalk G."/>
            <person name="Amann R."/>
        </authorList>
    </citation>
    <scope>NUCLEOTIDE SEQUENCE [LARGE SCALE GENOMIC DNA]</scope>
    <source>
        <strain evidence="3">ATCC 43914 / DSM 3382 / HRM2</strain>
    </source>
</reference>
<dbReference type="STRING" id="177437.HRM2_08050"/>